<evidence type="ECO:0000313" key="2">
    <source>
        <dbReference type="EMBL" id="QDU78248.1"/>
    </source>
</evidence>
<feature type="region of interest" description="Disordered" evidence="1">
    <location>
        <begin position="1"/>
        <end position="153"/>
    </location>
</feature>
<dbReference type="AlphaFoldDB" id="A0A518CG87"/>
<gene>
    <name evidence="2" type="ORF">Pan97_53320</name>
</gene>
<evidence type="ECO:0000313" key="3">
    <source>
        <dbReference type="Proteomes" id="UP000318626"/>
    </source>
</evidence>
<reference evidence="3" key="1">
    <citation type="submission" date="2019-02" db="EMBL/GenBank/DDBJ databases">
        <title>Deep-cultivation of Planctomycetes and their phenomic and genomic characterization uncovers novel biology.</title>
        <authorList>
            <person name="Wiegand S."/>
            <person name="Jogler M."/>
            <person name="Boedeker C."/>
            <person name="Pinto D."/>
            <person name="Vollmers J."/>
            <person name="Rivas-Marin E."/>
            <person name="Kohn T."/>
            <person name="Peeters S.H."/>
            <person name="Heuer A."/>
            <person name="Rast P."/>
            <person name="Oberbeckmann S."/>
            <person name="Bunk B."/>
            <person name="Jeske O."/>
            <person name="Meyerdierks A."/>
            <person name="Storesund J.E."/>
            <person name="Kallscheuer N."/>
            <person name="Luecker S."/>
            <person name="Lage O.M."/>
            <person name="Pohl T."/>
            <person name="Merkel B.J."/>
            <person name="Hornburger P."/>
            <person name="Mueller R.-W."/>
            <person name="Bruemmer F."/>
            <person name="Labrenz M."/>
            <person name="Spormann A.M."/>
            <person name="Op den Camp H."/>
            <person name="Overmann J."/>
            <person name="Amann R."/>
            <person name="Jetten M.S.M."/>
            <person name="Mascher T."/>
            <person name="Medema M.H."/>
            <person name="Devos D.P."/>
            <person name="Kaster A.-K."/>
            <person name="Ovreas L."/>
            <person name="Rohde M."/>
            <person name="Galperin M.Y."/>
            <person name="Jogler C."/>
        </authorList>
    </citation>
    <scope>NUCLEOTIDE SEQUENCE [LARGE SCALE GENOMIC DNA]</scope>
    <source>
        <strain evidence="3">Pan97</strain>
    </source>
</reference>
<feature type="compositionally biased region" description="Basic and acidic residues" evidence="1">
    <location>
        <begin position="117"/>
        <end position="153"/>
    </location>
</feature>
<feature type="compositionally biased region" description="Basic and acidic residues" evidence="1">
    <location>
        <begin position="71"/>
        <end position="91"/>
    </location>
</feature>
<feature type="compositionally biased region" description="Polar residues" evidence="1">
    <location>
        <begin position="19"/>
        <end position="36"/>
    </location>
</feature>
<protein>
    <submittedName>
        <fullName evidence="2">Uncharacterized protein</fullName>
    </submittedName>
</protein>
<keyword evidence="3" id="KW-1185">Reference proteome</keyword>
<feature type="compositionally biased region" description="Basic and acidic residues" evidence="1">
    <location>
        <begin position="37"/>
        <end position="58"/>
    </location>
</feature>
<name>A0A518CG87_9BACT</name>
<dbReference type="Proteomes" id="UP000318626">
    <property type="component" value="Chromosome"/>
</dbReference>
<dbReference type="EMBL" id="CP036289">
    <property type="protein sequence ID" value="QDU78248.1"/>
    <property type="molecule type" value="Genomic_DNA"/>
</dbReference>
<accession>A0A518CG87</accession>
<evidence type="ECO:0000256" key="1">
    <source>
        <dbReference type="SAM" id="MobiDB-lite"/>
    </source>
</evidence>
<organism evidence="2 3">
    <name type="scientific">Bremerella volcania</name>
    <dbReference type="NCBI Taxonomy" id="2527984"/>
    <lineage>
        <taxon>Bacteria</taxon>
        <taxon>Pseudomonadati</taxon>
        <taxon>Planctomycetota</taxon>
        <taxon>Planctomycetia</taxon>
        <taxon>Pirellulales</taxon>
        <taxon>Pirellulaceae</taxon>
        <taxon>Bremerella</taxon>
    </lineage>
</organism>
<sequence>MFNRTNRPNLDRDGGSGQPSGNRGSDASPSRTPSTDLRNRFRPGDASDIRDRLRELNRGDANARPALPDRGSQDRSNSTDRDGRPNFDREALPWNRPGSNRPDGDRLNSDRPGSGPGDRDQADRNRPDRGSSERDADRNHARPNFDWRDRATRDPQFRNQLEDVRRRGTLDDDAIRDRLANVENRFRDGNRGDRDGNRDGRRGDWDRDRNWDGRWDDNHRRHVPDDWYRHARNVGHHHHDRFAYGWNSRWYPNNRYLNNWYFHTYRPRPGYWWTWCSPYRLSTWSFWGSYPSYPVYYDYGSTIVYDTQYIYVEEEPIATREQYALEAIALANEGRKILQSRPPTQGNGNPDDWLPLGVFVLTDTQSGQGDIYLQLAVDKQGLLAGTYYNASTGTSLPVWGKVDPQSQRAAWLIGESSSTVMETGIYNLSQEAASVLVHYGTQRDETWMLVRLPEDEVTNPGA</sequence>
<dbReference type="KEGG" id="bvo:Pan97_53320"/>
<proteinExistence type="predicted"/>